<dbReference type="RefSeq" id="XP_011773258.1">
    <property type="nucleotide sequence ID" value="XM_011774956.1"/>
</dbReference>
<keyword evidence="2" id="KW-1133">Transmembrane helix</keyword>
<evidence type="ECO:0000256" key="1">
    <source>
        <dbReference type="SAM" id="MobiDB-lite"/>
    </source>
</evidence>
<feature type="compositionally biased region" description="Basic residues" evidence="1">
    <location>
        <begin position="125"/>
        <end position="145"/>
    </location>
</feature>
<proteinExistence type="predicted"/>
<evidence type="ECO:0000313" key="4">
    <source>
        <dbReference type="Proteomes" id="UP000002316"/>
    </source>
</evidence>
<dbReference type="GeneID" id="23861081"/>
<gene>
    <name evidence="3" type="ORF">TbgDal_V1090</name>
</gene>
<keyword evidence="2" id="KW-0812">Transmembrane</keyword>
<dbReference type="Proteomes" id="UP000002316">
    <property type="component" value="Chromosome 5"/>
</dbReference>
<keyword evidence="2" id="KW-0472">Membrane</keyword>
<name>C9ZNJ3_TRYB9</name>
<evidence type="ECO:0000256" key="2">
    <source>
        <dbReference type="SAM" id="Phobius"/>
    </source>
</evidence>
<feature type="region of interest" description="Disordered" evidence="1">
    <location>
        <begin position="123"/>
        <end position="145"/>
    </location>
</feature>
<sequence>MILAISLLFFTFLLFDRLSFVFVSLPLHQQSRASYNSNAHPLLHIFFLAALSSFCFFASPLHTKKKNKYKKEKNTEAVRLKEVNVSTQNHACAACLFVFVCITSICTPPVFLQHIRHITPTTKYKSIKQKKKRKAIRNTHKKKKK</sequence>
<reference evidence="4" key="1">
    <citation type="journal article" date="2010" name="PLoS Negl. Trop. Dis.">
        <title>The genome sequence of Trypanosoma brucei gambiense, causative agent of chronic human african trypanosomiasis.</title>
        <authorList>
            <person name="Jackson A.P."/>
            <person name="Sanders M."/>
            <person name="Berry A."/>
            <person name="McQuillan J."/>
            <person name="Aslett M.A."/>
            <person name="Quail M.A."/>
            <person name="Chukualim B."/>
            <person name="Capewell P."/>
            <person name="MacLeod A."/>
            <person name="Melville S.E."/>
            <person name="Gibson W."/>
            <person name="Barry J.D."/>
            <person name="Berriman M."/>
            <person name="Hertz-Fowler C."/>
        </authorList>
    </citation>
    <scope>NUCLEOTIDE SEQUENCE [LARGE SCALE GENOMIC DNA]</scope>
    <source>
        <strain evidence="4">MHOM/CI/86/DAL972</strain>
    </source>
</reference>
<organism evidence="3 4">
    <name type="scientific">Trypanosoma brucei gambiense (strain MHOM/CI/86/DAL972)</name>
    <dbReference type="NCBI Taxonomy" id="679716"/>
    <lineage>
        <taxon>Eukaryota</taxon>
        <taxon>Discoba</taxon>
        <taxon>Euglenozoa</taxon>
        <taxon>Kinetoplastea</taxon>
        <taxon>Metakinetoplastina</taxon>
        <taxon>Trypanosomatida</taxon>
        <taxon>Trypanosomatidae</taxon>
        <taxon>Trypanosoma</taxon>
    </lineage>
</organism>
<feature type="transmembrane region" description="Helical" evidence="2">
    <location>
        <begin position="42"/>
        <end position="61"/>
    </location>
</feature>
<dbReference type="AlphaFoldDB" id="C9ZNJ3"/>
<evidence type="ECO:0000313" key="3">
    <source>
        <dbReference type="EMBL" id="CBH10971.1"/>
    </source>
</evidence>
<protein>
    <submittedName>
        <fullName evidence="3">Uncharacterized protein</fullName>
    </submittedName>
</protein>
<accession>C9ZNJ3</accession>
<dbReference type="EMBL" id="FN554968">
    <property type="protein sequence ID" value="CBH10971.1"/>
    <property type="molecule type" value="Genomic_DNA"/>
</dbReference>
<dbReference type="KEGG" id="tbg:TbgDal_V1090"/>